<protein>
    <submittedName>
        <fullName evidence="2">Uncharacterized protein</fullName>
    </submittedName>
</protein>
<feature type="transmembrane region" description="Helical" evidence="1">
    <location>
        <begin position="12"/>
        <end position="34"/>
    </location>
</feature>
<dbReference type="Proteomes" id="UP000198397">
    <property type="component" value="Unassembled WGS sequence"/>
</dbReference>
<name>A0A238WS58_HALVU</name>
<accession>A0A238WS58</accession>
<proteinExistence type="predicted"/>
<dbReference type="AlphaFoldDB" id="A0A238WS58"/>
<gene>
    <name evidence="2" type="ORF">SAMN06264855_109127</name>
</gene>
<keyword evidence="1" id="KW-0812">Transmembrane</keyword>
<dbReference type="EMBL" id="FZNQ01000009">
    <property type="protein sequence ID" value="SNR49238.1"/>
    <property type="molecule type" value="Genomic_DNA"/>
</dbReference>
<evidence type="ECO:0000313" key="3">
    <source>
        <dbReference type="Proteomes" id="UP000198397"/>
    </source>
</evidence>
<reference evidence="2 3" key="1">
    <citation type="submission" date="2017-06" db="EMBL/GenBank/DDBJ databases">
        <authorList>
            <person name="Kim H.J."/>
            <person name="Triplett B.A."/>
        </authorList>
    </citation>
    <scope>NUCLEOTIDE SEQUENCE [LARGE SCALE GENOMIC DNA]</scope>
    <source>
        <strain evidence="2 3">DSM 8800</strain>
    </source>
</reference>
<evidence type="ECO:0000256" key="1">
    <source>
        <dbReference type="SAM" id="Phobius"/>
    </source>
</evidence>
<keyword evidence="3" id="KW-1185">Reference proteome</keyword>
<organism evidence="2 3">
    <name type="scientific">Halorubrum vacuolatum</name>
    <name type="common">Natronobacterium vacuolatum</name>
    <dbReference type="NCBI Taxonomy" id="63740"/>
    <lineage>
        <taxon>Archaea</taxon>
        <taxon>Methanobacteriati</taxon>
        <taxon>Methanobacteriota</taxon>
        <taxon>Stenosarchaea group</taxon>
        <taxon>Halobacteria</taxon>
        <taxon>Halobacteriales</taxon>
        <taxon>Haloferacaceae</taxon>
        <taxon>Halorubrum</taxon>
    </lineage>
</organism>
<keyword evidence="1" id="KW-1133">Transmembrane helix</keyword>
<evidence type="ECO:0000313" key="2">
    <source>
        <dbReference type="EMBL" id="SNR49238.1"/>
    </source>
</evidence>
<sequence>MTETPAIGPRSALILAALWGGITIAAYAAVIGSML</sequence>
<keyword evidence="1" id="KW-0472">Membrane</keyword>